<comment type="subcellular location">
    <subcellularLocation>
        <location evidence="1">Cell inner membrane</location>
        <topology evidence="1">Multi-pass membrane protein</topology>
    </subcellularLocation>
</comment>
<evidence type="ECO:0000256" key="9">
    <source>
        <dbReference type="ARBA" id="ARBA00023224"/>
    </source>
</evidence>
<dbReference type="PROSITE" id="PS50111">
    <property type="entry name" value="CHEMOTAXIS_TRANSDUC_2"/>
    <property type="match status" value="1"/>
</dbReference>
<dbReference type="CDD" id="cd11386">
    <property type="entry name" value="MCP_signal"/>
    <property type="match status" value="1"/>
</dbReference>
<feature type="coiled-coil region" evidence="12">
    <location>
        <begin position="479"/>
        <end position="517"/>
    </location>
</feature>
<feature type="domain" description="HAMP" evidence="17">
    <location>
        <begin position="222"/>
        <end position="274"/>
    </location>
</feature>
<dbReference type="PROSITE" id="PS50885">
    <property type="entry name" value="HAMP"/>
    <property type="match status" value="1"/>
</dbReference>
<keyword evidence="7 14" id="KW-1133">Transmembrane helix</keyword>
<keyword evidence="3" id="KW-0488">Methylation</keyword>
<feature type="region of interest" description="Disordered" evidence="13">
    <location>
        <begin position="293"/>
        <end position="315"/>
    </location>
</feature>
<evidence type="ECO:0000259" key="17">
    <source>
        <dbReference type="PROSITE" id="PS50885"/>
    </source>
</evidence>
<evidence type="ECO:0000256" key="6">
    <source>
        <dbReference type="ARBA" id="ARBA00022692"/>
    </source>
</evidence>
<dbReference type="Proteomes" id="UP001500657">
    <property type="component" value="Unassembled WGS sequence"/>
</dbReference>
<keyword evidence="9 11" id="KW-0807">Transducer</keyword>
<evidence type="ECO:0000256" key="14">
    <source>
        <dbReference type="SAM" id="Phobius"/>
    </source>
</evidence>
<feature type="transmembrane region" description="Helical" evidence="14">
    <location>
        <begin position="20"/>
        <end position="43"/>
    </location>
</feature>
<evidence type="ECO:0000256" key="2">
    <source>
        <dbReference type="ARBA" id="ARBA00022475"/>
    </source>
</evidence>
<evidence type="ECO:0000256" key="1">
    <source>
        <dbReference type="ARBA" id="ARBA00004429"/>
    </source>
</evidence>
<sequence length="579" mass="61404">MKLKTFMARFTKMPTLSVKARLIGVLGLLGAMLIGGAIIGLGAMQMQNNGTREIYDGQMVPANLVATITQRSLMSYIALGEAASLMSQPDQMKQKIDDFNKAQADIAALKKKFAALPKTPEIEKLYKDWTSTDADLESNSKDLLDALADKDEASPDLLNMQVRPLMLMRQATLAKIMQAQQAAALNIFDKQVQRYQQVRTLTLAALTGGLLLALVIAVLLIRSITGTLSRAVEVAHAIAEGNLGHEIKAGRDDELGKLLNAFRTMDNRLSAIVGEVRQGSEAVNTAAQEIARGNDDLSQRTQQQASSLEETASSMEEMTSTVKQNAENASHANQLARGAREQAERGGEVAGRAIAAMEEINASSGKIADIVGLIQEIAFQTNLLALNAAVEAARAGEQGRGFAVVATEVRSLAQRSAGAAKEIKGLIADSAEKVRSGSELVNQSGKALSEIVDSVKKVTDIVAEIAAASQEQSAGIDQVNNAVMQMDEMTQQNAALVEEASAAARAMQEQAGELSRQVGFFRLSDDGAAAAAVTAQARTQKVAVATEAVFAAVRNAPPSPEASRATADAGNTNGVWKEF</sequence>
<evidence type="ECO:0000313" key="19">
    <source>
        <dbReference type="Proteomes" id="UP001500657"/>
    </source>
</evidence>
<evidence type="ECO:0000259" key="16">
    <source>
        <dbReference type="PROSITE" id="PS50192"/>
    </source>
</evidence>
<dbReference type="InterPro" id="IPR004089">
    <property type="entry name" value="MCPsignal_dom"/>
</dbReference>
<dbReference type="InterPro" id="IPR051310">
    <property type="entry name" value="MCP_chemotaxis"/>
</dbReference>
<dbReference type="Pfam" id="PF02203">
    <property type="entry name" value="TarH"/>
    <property type="match status" value="1"/>
</dbReference>
<feature type="domain" description="Methyl-accepting transducer" evidence="15">
    <location>
        <begin position="279"/>
        <end position="508"/>
    </location>
</feature>
<evidence type="ECO:0000256" key="5">
    <source>
        <dbReference type="ARBA" id="ARBA00022519"/>
    </source>
</evidence>
<dbReference type="RefSeq" id="WP_343882825.1">
    <property type="nucleotide sequence ID" value="NZ_BAAAFO010000003.1"/>
</dbReference>
<dbReference type="SMART" id="SM00304">
    <property type="entry name" value="HAMP"/>
    <property type="match status" value="1"/>
</dbReference>
<dbReference type="PRINTS" id="PR00260">
    <property type="entry name" value="CHEMTRNSDUCR"/>
</dbReference>
<dbReference type="CDD" id="cd06225">
    <property type="entry name" value="HAMP"/>
    <property type="match status" value="1"/>
</dbReference>
<dbReference type="EMBL" id="BAAAFO010000003">
    <property type="protein sequence ID" value="GAA0256492.1"/>
    <property type="molecule type" value="Genomic_DNA"/>
</dbReference>
<dbReference type="SMART" id="SM00283">
    <property type="entry name" value="MA"/>
    <property type="match status" value="1"/>
</dbReference>
<evidence type="ECO:0000256" key="8">
    <source>
        <dbReference type="ARBA" id="ARBA00023136"/>
    </source>
</evidence>
<gene>
    <name evidence="18" type="ORF">GCM10009126_22060</name>
</gene>
<keyword evidence="12" id="KW-0175">Coiled coil</keyword>
<dbReference type="InterPro" id="IPR003122">
    <property type="entry name" value="Tar_rcpt_lig-bd"/>
</dbReference>
<evidence type="ECO:0000259" key="15">
    <source>
        <dbReference type="PROSITE" id="PS50111"/>
    </source>
</evidence>
<keyword evidence="2" id="KW-1003">Cell membrane</keyword>
<name>A0ABP3EBR0_9GAMM</name>
<feature type="region of interest" description="Disordered" evidence="13">
    <location>
        <begin position="557"/>
        <end position="579"/>
    </location>
</feature>
<keyword evidence="8 14" id="KW-0472">Membrane</keyword>
<evidence type="ECO:0000256" key="13">
    <source>
        <dbReference type="SAM" id="MobiDB-lite"/>
    </source>
</evidence>
<dbReference type="PROSITE" id="PS50192">
    <property type="entry name" value="T_SNARE"/>
    <property type="match status" value="1"/>
</dbReference>
<comment type="caution">
    <text evidence="18">The sequence shown here is derived from an EMBL/GenBank/DDBJ whole genome shotgun (WGS) entry which is preliminary data.</text>
</comment>
<comment type="similarity">
    <text evidence="10">Belongs to the methyl-accepting chemotaxis (MCP) protein family.</text>
</comment>
<evidence type="ECO:0000256" key="12">
    <source>
        <dbReference type="SAM" id="Coils"/>
    </source>
</evidence>
<dbReference type="Gene3D" id="1.10.287.950">
    <property type="entry name" value="Methyl-accepting chemotaxis protein"/>
    <property type="match status" value="1"/>
</dbReference>
<proteinExistence type="inferred from homology"/>
<protein>
    <submittedName>
        <fullName evidence="18">Methyl-accepting chemotaxis protein</fullName>
    </submittedName>
</protein>
<keyword evidence="5" id="KW-0997">Cell inner membrane</keyword>
<feature type="domain" description="T-SNARE coiled-coil homology" evidence="16">
    <location>
        <begin position="438"/>
        <end position="500"/>
    </location>
</feature>
<feature type="compositionally biased region" description="Low complexity" evidence="13">
    <location>
        <begin position="305"/>
        <end position="315"/>
    </location>
</feature>
<evidence type="ECO:0000256" key="7">
    <source>
        <dbReference type="ARBA" id="ARBA00022989"/>
    </source>
</evidence>
<keyword evidence="4" id="KW-0145">Chemotaxis</keyword>
<dbReference type="SUPFAM" id="SSF58104">
    <property type="entry name" value="Methyl-accepting chemotaxis protein (MCP) signaling domain"/>
    <property type="match status" value="1"/>
</dbReference>
<evidence type="ECO:0000256" key="11">
    <source>
        <dbReference type="PROSITE-ProRule" id="PRU00284"/>
    </source>
</evidence>
<dbReference type="PANTHER" id="PTHR43531:SF14">
    <property type="entry name" value="METHYL-ACCEPTING CHEMOTAXIS PROTEIN I-RELATED"/>
    <property type="match status" value="1"/>
</dbReference>
<keyword evidence="6 14" id="KW-0812">Transmembrane</keyword>
<evidence type="ECO:0000256" key="3">
    <source>
        <dbReference type="ARBA" id="ARBA00022481"/>
    </source>
</evidence>
<dbReference type="PANTHER" id="PTHR43531">
    <property type="entry name" value="PROTEIN ICFG"/>
    <property type="match status" value="1"/>
</dbReference>
<reference evidence="19" key="1">
    <citation type="journal article" date="2019" name="Int. J. Syst. Evol. Microbiol.">
        <title>The Global Catalogue of Microorganisms (GCM) 10K type strain sequencing project: providing services to taxonomists for standard genome sequencing and annotation.</title>
        <authorList>
            <consortium name="The Broad Institute Genomics Platform"/>
            <consortium name="The Broad Institute Genome Sequencing Center for Infectious Disease"/>
            <person name="Wu L."/>
            <person name="Ma J."/>
        </authorList>
    </citation>
    <scope>NUCLEOTIDE SEQUENCE [LARGE SCALE GENOMIC DNA]</scope>
    <source>
        <strain evidence="19">JCM 16242</strain>
    </source>
</reference>
<dbReference type="Pfam" id="PF00015">
    <property type="entry name" value="MCPsignal"/>
    <property type="match status" value="1"/>
</dbReference>
<organism evidence="18 19">
    <name type="scientific">Rhodanobacter caeni</name>
    <dbReference type="NCBI Taxonomy" id="657654"/>
    <lineage>
        <taxon>Bacteria</taxon>
        <taxon>Pseudomonadati</taxon>
        <taxon>Pseudomonadota</taxon>
        <taxon>Gammaproteobacteria</taxon>
        <taxon>Lysobacterales</taxon>
        <taxon>Rhodanobacteraceae</taxon>
        <taxon>Rhodanobacter</taxon>
    </lineage>
</organism>
<dbReference type="InterPro" id="IPR003660">
    <property type="entry name" value="HAMP_dom"/>
</dbReference>
<feature type="transmembrane region" description="Helical" evidence="14">
    <location>
        <begin position="200"/>
        <end position="221"/>
    </location>
</feature>
<accession>A0ABP3EBR0</accession>
<feature type="compositionally biased region" description="Polar residues" evidence="13">
    <location>
        <begin position="569"/>
        <end position="579"/>
    </location>
</feature>
<dbReference type="Pfam" id="PF00672">
    <property type="entry name" value="HAMP"/>
    <property type="match status" value="1"/>
</dbReference>
<keyword evidence="19" id="KW-1185">Reference proteome</keyword>
<evidence type="ECO:0000313" key="18">
    <source>
        <dbReference type="EMBL" id="GAA0256492.1"/>
    </source>
</evidence>
<dbReference type="InterPro" id="IPR004090">
    <property type="entry name" value="Chemotax_Me-accpt_rcpt"/>
</dbReference>
<evidence type="ECO:0000256" key="4">
    <source>
        <dbReference type="ARBA" id="ARBA00022500"/>
    </source>
</evidence>
<dbReference type="InterPro" id="IPR000727">
    <property type="entry name" value="T_SNARE_dom"/>
</dbReference>
<evidence type="ECO:0000256" key="10">
    <source>
        <dbReference type="ARBA" id="ARBA00029447"/>
    </source>
</evidence>